<dbReference type="Pfam" id="PF04833">
    <property type="entry name" value="COBRA"/>
    <property type="match status" value="1"/>
</dbReference>
<feature type="signal peptide" evidence="9">
    <location>
        <begin position="1"/>
        <end position="15"/>
    </location>
</feature>
<keyword evidence="6" id="KW-0472">Membrane</keyword>
<evidence type="ECO:0000256" key="6">
    <source>
        <dbReference type="ARBA" id="ARBA00023136"/>
    </source>
</evidence>
<dbReference type="GO" id="GO:0098552">
    <property type="term" value="C:side of membrane"/>
    <property type="evidence" value="ECO:0007669"/>
    <property type="project" value="UniProtKB-KW"/>
</dbReference>
<evidence type="ECO:0000259" key="10">
    <source>
        <dbReference type="Pfam" id="PF25079"/>
    </source>
</evidence>
<dbReference type="eggNOG" id="ENOG502QUPM">
    <property type="taxonomic scope" value="Eukaryota"/>
</dbReference>
<sequence length="649" mass="72419">MLLIFVYFLFNIANAQINNDYDSTPAAPPPALDACNGVFLSYTFTSREKEYPHVKNASAQAWAFKATATIINTGQYRVENWQMHVGFQHQEILVSASGGILVDATDFPVDVSNGTTFAGDSRADLKTSIETAADFSQIAAQIDITGTQFGVKPPGVPMPKDIKLVNDGYKCPAATRQGKTYMHVCCKRDPKLKAKLLKKVKFMPLQYGDLSFTYDVLQAYGNNYLAQVTMDNIHPLGRLDHWNLTWEWQNDEFISSIRGAYARSRDSSQCVYGPAGKYYADFDFSQVVTCDKSPIISDLPQEKANDTKLGKLPYCCRNGTLLPTVMDENKARSIFQLQVYKMPPDLNRTALVPPRKWKIVGVLNPQYKCGNPIRVDPSDFPDRDGLQATSSAVASWQIVCNITRPKEKQSRCCVSFSAYYNESIIPCNTCACGCNDNKQCSATASAMLLPPEALLVPFANRTEKAMAWAKLKHYKVPKPRPCPDNCPVSINWHINTDYKTGWTARITLFNWDDAPFQDWFTAIQMDKAYPGYENIYSFNGTKLDNLNNTIFIQGLTGLNYLMGEVNGTKGNPRVPGKQQSVISFTKKQTPGINIPRGDGFPKRVLFNGEECALPARIPLQSGGNKSHVNLFIVVLISIMSLVLMKDLCW</sequence>
<dbReference type="GO" id="GO:0005886">
    <property type="term" value="C:plasma membrane"/>
    <property type="evidence" value="ECO:0007669"/>
    <property type="project" value="UniProtKB-SubCell"/>
</dbReference>
<organism evidence="11 12">
    <name type="scientific">Ricinus communis</name>
    <name type="common">Castor bean</name>
    <dbReference type="NCBI Taxonomy" id="3988"/>
    <lineage>
        <taxon>Eukaryota</taxon>
        <taxon>Viridiplantae</taxon>
        <taxon>Streptophyta</taxon>
        <taxon>Embryophyta</taxon>
        <taxon>Tracheophyta</taxon>
        <taxon>Spermatophyta</taxon>
        <taxon>Magnoliopsida</taxon>
        <taxon>eudicotyledons</taxon>
        <taxon>Gunneridae</taxon>
        <taxon>Pentapetalae</taxon>
        <taxon>rosids</taxon>
        <taxon>fabids</taxon>
        <taxon>Malpighiales</taxon>
        <taxon>Euphorbiaceae</taxon>
        <taxon>Acalyphoideae</taxon>
        <taxon>Acalypheae</taxon>
        <taxon>Ricinus</taxon>
    </lineage>
</organism>
<accession>B9SA42</accession>
<evidence type="ECO:0000313" key="12">
    <source>
        <dbReference type="Proteomes" id="UP000008311"/>
    </source>
</evidence>
<keyword evidence="8" id="KW-0449">Lipoprotein</keyword>
<dbReference type="AlphaFoldDB" id="B9SA42"/>
<dbReference type="InterPro" id="IPR056900">
    <property type="entry name" value="COB_C"/>
</dbReference>
<dbReference type="EMBL" id="EQ973900">
    <property type="protein sequence ID" value="EEF39559.1"/>
    <property type="molecule type" value="Genomic_DNA"/>
</dbReference>
<dbReference type="PANTHER" id="PTHR31052:SF2">
    <property type="entry name" value="COBRA-LIKE PROTEIN 10"/>
    <property type="match status" value="1"/>
</dbReference>
<dbReference type="InParanoid" id="B9SA42"/>
<dbReference type="InterPro" id="IPR006918">
    <property type="entry name" value="COBRA_pln"/>
</dbReference>
<keyword evidence="3" id="KW-1003">Cell membrane</keyword>
<evidence type="ECO:0000256" key="3">
    <source>
        <dbReference type="ARBA" id="ARBA00022475"/>
    </source>
</evidence>
<name>B9SA42_RICCO</name>
<reference evidence="12" key="1">
    <citation type="journal article" date="2010" name="Nat. Biotechnol.">
        <title>Draft genome sequence of the oilseed species Ricinus communis.</title>
        <authorList>
            <person name="Chan A.P."/>
            <person name="Crabtree J."/>
            <person name="Zhao Q."/>
            <person name="Lorenzi H."/>
            <person name="Orvis J."/>
            <person name="Puiu D."/>
            <person name="Melake-Berhan A."/>
            <person name="Jones K.M."/>
            <person name="Redman J."/>
            <person name="Chen G."/>
            <person name="Cahoon E.B."/>
            <person name="Gedil M."/>
            <person name="Stanke M."/>
            <person name="Haas B.J."/>
            <person name="Wortman J.R."/>
            <person name="Fraser-Liggett C.M."/>
            <person name="Ravel J."/>
            <person name="Rabinowicz P.D."/>
        </authorList>
    </citation>
    <scope>NUCLEOTIDE SEQUENCE [LARGE SCALE GENOMIC DNA]</scope>
    <source>
        <strain evidence="12">cv. Hale</strain>
    </source>
</reference>
<dbReference type="STRING" id="3988.B9SA42"/>
<dbReference type="FunCoup" id="B9SA42">
    <property type="interactions" value="60"/>
</dbReference>
<evidence type="ECO:0000256" key="4">
    <source>
        <dbReference type="ARBA" id="ARBA00022622"/>
    </source>
</evidence>
<proteinExistence type="inferred from homology"/>
<evidence type="ECO:0000256" key="2">
    <source>
        <dbReference type="ARBA" id="ARBA00005507"/>
    </source>
</evidence>
<evidence type="ECO:0000256" key="9">
    <source>
        <dbReference type="SAM" id="SignalP"/>
    </source>
</evidence>
<feature type="domain" description="COBRA C-terminal" evidence="10">
    <location>
        <begin position="411"/>
        <end position="618"/>
    </location>
</feature>
<comment type="similarity">
    <text evidence="2">Belongs to the COBRA family.</text>
</comment>
<dbReference type="Pfam" id="PF25079">
    <property type="entry name" value="COB_C"/>
    <property type="match status" value="1"/>
</dbReference>
<keyword evidence="5 9" id="KW-0732">Signal</keyword>
<comment type="subcellular location">
    <subcellularLocation>
        <location evidence="1">Cell membrane</location>
        <topology evidence="1">Lipid-anchor</topology>
        <topology evidence="1">GPI-anchor</topology>
    </subcellularLocation>
</comment>
<feature type="chain" id="PRO_5013265910" evidence="9">
    <location>
        <begin position="16"/>
        <end position="649"/>
    </location>
</feature>
<keyword evidence="4" id="KW-0336">GPI-anchor</keyword>
<evidence type="ECO:0000256" key="1">
    <source>
        <dbReference type="ARBA" id="ARBA00004609"/>
    </source>
</evidence>
<evidence type="ECO:0000313" key="11">
    <source>
        <dbReference type="EMBL" id="EEF39559.1"/>
    </source>
</evidence>
<dbReference type="GO" id="GO:0010215">
    <property type="term" value="P:cellulose microfibril organization"/>
    <property type="evidence" value="ECO:0007669"/>
    <property type="project" value="InterPro"/>
</dbReference>
<dbReference type="PANTHER" id="PTHR31052">
    <property type="entry name" value="COBRA-LIKE PROTEIN 7"/>
    <property type="match status" value="1"/>
</dbReference>
<evidence type="ECO:0000256" key="5">
    <source>
        <dbReference type="ARBA" id="ARBA00022729"/>
    </source>
</evidence>
<dbReference type="Proteomes" id="UP000008311">
    <property type="component" value="Unassembled WGS sequence"/>
</dbReference>
<gene>
    <name evidence="11" type="ORF">RCOM_0184780</name>
</gene>
<keyword evidence="7" id="KW-0325">Glycoprotein</keyword>
<evidence type="ECO:0000256" key="7">
    <source>
        <dbReference type="ARBA" id="ARBA00023180"/>
    </source>
</evidence>
<protein>
    <submittedName>
        <fullName evidence="11">Protein COBRA, putative</fullName>
    </submittedName>
</protein>
<evidence type="ECO:0000256" key="8">
    <source>
        <dbReference type="ARBA" id="ARBA00023288"/>
    </source>
</evidence>
<keyword evidence="12" id="KW-1185">Reference proteome</keyword>